<proteinExistence type="predicted"/>
<protein>
    <recommendedName>
        <fullName evidence="4">VWFA domain-containing protein</fullName>
    </recommendedName>
</protein>
<reference evidence="5" key="1">
    <citation type="submission" date="2015-11" db="EMBL/GenBank/DDBJ databases">
        <title>De novo transcriptome assembly of four potential Pierce s Disease insect vectors from Arizona vineyards.</title>
        <authorList>
            <person name="Tassone E.E."/>
        </authorList>
    </citation>
    <scope>NUCLEOTIDE SEQUENCE</scope>
</reference>
<dbReference type="Gene3D" id="3.40.50.410">
    <property type="entry name" value="von Willebrand factor, type A domain"/>
    <property type="match status" value="1"/>
</dbReference>
<accession>A0A1B6FP27</accession>
<dbReference type="GO" id="GO:0030687">
    <property type="term" value="C:preribosome, large subunit precursor"/>
    <property type="evidence" value="ECO:0007669"/>
    <property type="project" value="TreeGrafter"/>
</dbReference>
<keyword evidence="2" id="KW-0067">ATP-binding</keyword>
<evidence type="ECO:0000313" key="5">
    <source>
        <dbReference type="EMBL" id="JAS51901.1"/>
    </source>
</evidence>
<feature type="compositionally biased region" description="Acidic residues" evidence="3">
    <location>
        <begin position="220"/>
        <end position="230"/>
    </location>
</feature>
<dbReference type="CDD" id="cd01460">
    <property type="entry name" value="vWA_midasin"/>
    <property type="match status" value="1"/>
</dbReference>
<keyword evidence="1" id="KW-0547">Nucleotide-binding</keyword>
<feature type="region of interest" description="Disordered" evidence="3">
    <location>
        <begin position="1"/>
        <end position="266"/>
    </location>
</feature>
<dbReference type="FunFam" id="3.40.50.410:FF:000028">
    <property type="entry name" value="Midasin"/>
    <property type="match status" value="1"/>
</dbReference>
<dbReference type="AlphaFoldDB" id="A0A1B6FP27"/>
<organism evidence="5">
    <name type="scientific">Cuerna arida</name>
    <dbReference type="NCBI Taxonomy" id="1464854"/>
    <lineage>
        <taxon>Eukaryota</taxon>
        <taxon>Metazoa</taxon>
        <taxon>Ecdysozoa</taxon>
        <taxon>Arthropoda</taxon>
        <taxon>Hexapoda</taxon>
        <taxon>Insecta</taxon>
        <taxon>Pterygota</taxon>
        <taxon>Neoptera</taxon>
        <taxon>Paraneoptera</taxon>
        <taxon>Hemiptera</taxon>
        <taxon>Auchenorrhyncha</taxon>
        <taxon>Membracoidea</taxon>
        <taxon>Cicadellidae</taxon>
        <taxon>Cicadellinae</taxon>
        <taxon>Proconiini</taxon>
        <taxon>Cuerna</taxon>
    </lineage>
</organism>
<evidence type="ECO:0000256" key="1">
    <source>
        <dbReference type="ARBA" id="ARBA00022741"/>
    </source>
</evidence>
<gene>
    <name evidence="5" type="ORF">g.6463</name>
</gene>
<dbReference type="GO" id="GO:0000055">
    <property type="term" value="P:ribosomal large subunit export from nucleus"/>
    <property type="evidence" value="ECO:0007669"/>
    <property type="project" value="TreeGrafter"/>
</dbReference>
<dbReference type="GO" id="GO:0005524">
    <property type="term" value="F:ATP binding"/>
    <property type="evidence" value="ECO:0007669"/>
    <property type="project" value="UniProtKB-KW"/>
</dbReference>
<dbReference type="InterPro" id="IPR036465">
    <property type="entry name" value="vWFA_dom_sf"/>
</dbReference>
<feature type="compositionally biased region" description="Basic and acidic residues" evidence="3">
    <location>
        <begin position="202"/>
        <end position="215"/>
    </location>
</feature>
<feature type="compositionally biased region" description="Polar residues" evidence="3">
    <location>
        <begin position="38"/>
        <end position="50"/>
    </location>
</feature>
<dbReference type="GO" id="GO:0005634">
    <property type="term" value="C:nucleus"/>
    <property type="evidence" value="ECO:0007669"/>
    <property type="project" value="TreeGrafter"/>
</dbReference>
<feature type="non-terminal residue" evidence="5">
    <location>
        <position position="1"/>
    </location>
</feature>
<dbReference type="PANTHER" id="PTHR48103">
    <property type="entry name" value="MIDASIN-RELATED"/>
    <property type="match status" value="1"/>
</dbReference>
<dbReference type="InterPro" id="IPR002035">
    <property type="entry name" value="VWF_A"/>
</dbReference>
<evidence type="ECO:0000256" key="3">
    <source>
        <dbReference type="SAM" id="MobiDB-lite"/>
    </source>
</evidence>
<feature type="domain" description="VWFA" evidence="4">
    <location>
        <begin position="403"/>
        <end position="599"/>
    </location>
</feature>
<evidence type="ECO:0000256" key="2">
    <source>
        <dbReference type="ARBA" id="ARBA00022840"/>
    </source>
</evidence>
<dbReference type="PROSITE" id="PS50234">
    <property type="entry name" value="VWFA"/>
    <property type="match status" value="1"/>
</dbReference>
<evidence type="ECO:0000259" key="4">
    <source>
        <dbReference type="PROSITE" id="PS50234"/>
    </source>
</evidence>
<feature type="compositionally biased region" description="Basic and acidic residues" evidence="3">
    <location>
        <begin position="111"/>
        <end position="129"/>
    </location>
</feature>
<dbReference type="Pfam" id="PF00092">
    <property type="entry name" value="VWA"/>
    <property type="match status" value="1"/>
</dbReference>
<dbReference type="SMART" id="SM00327">
    <property type="entry name" value="VWA"/>
    <property type="match status" value="1"/>
</dbReference>
<dbReference type="GO" id="GO:0000027">
    <property type="term" value="P:ribosomal large subunit assembly"/>
    <property type="evidence" value="ECO:0007669"/>
    <property type="project" value="TreeGrafter"/>
</dbReference>
<dbReference type="EMBL" id="GECZ01017868">
    <property type="protein sequence ID" value="JAS51901.1"/>
    <property type="molecule type" value="Transcribed_RNA"/>
</dbReference>
<feature type="compositionally biased region" description="Basic and acidic residues" evidence="3">
    <location>
        <begin position="64"/>
        <end position="80"/>
    </location>
</feature>
<feature type="compositionally biased region" description="Basic and acidic residues" evidence="3">
    <location>
        <begin position="1"/>
        <end position="36"/>
    </location>
</feature>
<sequence length="610" mass="68341">PSDDGGAKDKDKTGEEEKMEEEKEENKEKEDAKPSEDQPASQPVPSSHQDSGSKDQVDNPEVGDESKELNPEESAADGRDQQGVGAAQAQQQETQQGSRGESQQAVQAQSRDIREEKRERPGESEEQRALGDVQEPLKKKLKTINMEKDSEMPQEQRDEEGVREDQSADMYQHIKEAKESMFDAHTLDAATEEQAAEQNVPNKEDETAEEVKDDTNMTIDQDEEKTENEEVTSINPKKMKENNDASQEGAKQPSSEGERLEADAKTEMDVEGDLVDTMTVERGAESSFHTKLDDVAEILSSQVDIESIRRDLELQLSTWSQPPANEEAAQAWERLSCVTADLARELSEQLRLVLEPTHASRLRGDFRTGRRINMRKVIPYIASQFRKDKIWLRRTKPAKREYQIVLAIDDSSSMADNHSKELAFESLVVVSKALNLLEAGQLAVLSFGDKPRVLHQLGDTFTEHSGARLLQQFSFEQQKTQVGALVNFACSLFARNPPRSGVSDVAQLLVIVSDGRGVLNDGEEVVRQAVRRAKHMEIFMVFVIVDNPQSKDSILDIRLPKFSGGKLLGIVPYMDSFPFPFYLILRDIGSLPSVLSDALRQWFELVTNTS</sequence>
<dbReference type="PANTHER" id="PTHR48103:SF2">
    <property type="entry name" value="MIDASIN"/>
    <property type="match status" value="1"/>
</dbReference>
<dbReference type="SUPFAM" id="SSF53300">
    <property type="entry name" value="vWA-like"/>
    <property type="match status" value="1"/>
</dbReference>
<name>A0A1B6FP27_9HEMI</name>
<feature type="compositionally biased region" description="Low complexity" evidence="3">
    <location>
        <begin position="81"/>
        <end position="104"/>
    </location>
</feature>
<feature type="compositionally biased region" description="Basic and acidic residues" evidence="3">
    <location>
        <begin position="145"/>
        <end position="186"/>
    </location>
</feature>
<feature type="compositionally biased region" description="Basic and acidic residues" evidence="3">
    <location>
        <begin position="256"/>
        <end position="266"/>
    </location>
</feature>